<dbReference type="Proteomes" id="UP000054010">
    <property type="component" value="Unassembled WGS sequence"/>
</dbReference>
<dbReference type="PANTHER" id="PTHR30481">
    <property type="entry name" value="DNA ADENINE METHYLASE"/>
    <property type="match status" value="1"/>
</dbReference>
<dbReference type="InterPro" id="IPR029063">
    <property type="entry name" value="SAM-dependent_MTases_sf"/>
</dbReference>
<evidence type="ECO:0000256" key="5">
    <source>
        <dbReference type="ARBA" id="ARBA00022691"/>
    </source>
</evidence>
<keyword evidence="10" id="KW-1185">Reference proteome</keyword>
<organism evidence="9 10">
    <name type="scientific">Oscillochloris trichoides DG-6</name>
    <dbReference type="NCBI Taxonomy" id="765420"/>
    <lineage>
        <taxon>Bacteria</taxon>
        <taxon>Bacillati</taxon>
        <taxon>Chloroflexota</taxon>
        <taxon>Chloroflexia</taxon>
        <taxon>Chloroflexales</taxon>
        <taxon>Chloroflexineae</taxon>
        <taxon>Oscillochloridaceae</taxon>
        <taxon>Oscillochloris</taxon>
    </lineage>
</organism>
<name>E1IBW9_9CHLR</name>
<feature type="binding site" evidence="7">
    <location>
        <position position="190"/>
    </location>
    <ligand>
        <name>S-adenosyl-L-methionine</name>
        <dbReference type="ChEBI" id="CHEBI:59789"/>
    </ligand>
</feature>
<dbReference type="PROSITE" id="PS00092">
    <property type="entry name" value="N6_MTASE"/>
    <property type="match status" value="1"/>
</dbReference>
<evidence type="ECO:0000256" key="1">
    <source>
        <dbReference type="ARBA" id="ARBA00006594"/>
    </source>
</evidence>
<evidence type="ECO:0000256" key="3">
    <source>
        <dbReference type="ARBA" id="ARBA00022603"/>
    </source>
</evidence>
<dbReference type="InterPro" id="IPR002052">
    <property type="entry name" value="DNA_methylase_N6_adenine_CS"/>
</dbReference>
<dbReference type="GO" id="GO:0009307">
    <property type="term" value="P:DNA restriction-modification system"/>
    <property type="evidence" value="ECO:0007669"/>
    <property type="project" value="InterPro"/>
</dbReference>
<dbReference type="AlphaFoldDB" id="E1IBW9"/>
<keyword evidence="3 8" id="KW-0489">Methyltransferase</keyword>
<dbReference type="REBASE" id="29511">
    <property type="entry name" value="M.OtrDG6ORF820P"/>
</dbReference>
<dbReference type="GO" id="GO:0032259">
    <property type="term" value="P:methylation"/>
    <property type="evidence" value="ECO:0007669"/>
    <property type="project" value="UniProtKB-KW"/>
</dbReference>
<dbReference type="NCBIfam" id="TIGR00571">
    <property type="entry name" value="dam"/>
    <property type="match status" value="1"/>
</dbReference>
<dbReference type="OrthoDB" id="9805629at2"/>
<dbReference type="PRINTS" id="PR00505">
    <property type="entry name" value="D12N6MTFRASE"/>
</dbReference>
<evidence type="ECO:0000313" key="9">
    <source>
        <dbReference type="EMBL" id="EFO81297.1"/>
    </source>
</evidence>
<dbReference type="HOGENOM" id="CLU_063430_0_0_0"/>
<dbReference type="Pfam" id="PF02086">
    <property type="entry name" value="MethyltransfD12"/>
    <property type="match status" value="1"/>
</dbReference>
<dbReference type="eggNOG" id="COG0338">
    <property type="taxonomic scope" value="Bacteria"/>
</dbReference>
<dbReference type="GO" id="GO:0006298">
    <property type="term" value="P:mismatch repair"/>
    <property type="evidence" value="ECO:0007669"/>
    <property type="project" value="TreeGrafter"/>
</dbReference>
<evidence type="ECO:0000256" key="8">
    <source>
        <dbReference type="RuleBase" id="RU361257"/>
    </source>
</evidence>
<dbReference type="PANTHER" id="PTHR30481:SF3">
    <property type="entry name" value="DNA ADENINE METHYLASE"/>
    <property type="match status" value="1"/>
</dbReference>
<feature type="binding site" evidence="7">
    <location>
        <position position="9"/>
    </location>
    <ligand>
        <name>S-adenosyl-L-methionine</name>
        <dbReference type="ChEBI" id="CHEBI:59789"/>
    </ligand>
</feature>
<evidence type="ECO:0000256" key="7">
    <source>
        <dbReference type="PIRSR" id="PIRSR000398-1"/>
    </source>
</evidence>
<evidence type="ECO:0000256" key="4">
    <source>
        <dbReference type="ARBA" id="ARBA00022679"/>
    </source>
</evidence>
<accession>E1IBW9</accession>
<feature type="binding site" evidence="7">
    <location>
        <position position="59"/>
    </location>
    <ligand>
        <name>S-adenosyl-L-methionine</name>
        <dbReference type="ChEBI" id="CHEBI:59789"/>
    </ligand>
</feature>
<dbReference type="PIRSF" id="PIRSF000398">
    <property type="entry name" value="M_m6A_EcoRV"/>
    <property type="match status" value="1"/>
</dbReference>
<dbReference type="STRING" id="765420.OSCT_0820"/>
<dbReference type="InterPro" id="IPR023095">
    <property type="entry name" value="Ade_MeTrfase_dom_2"/>
</dbReference>
<dbReference type="InterPro" id="IPR012327">
    <property type="entry name" value="MeTrfase_D12"/>
</dbReference>
<dbReference type="GO" id="GO:0043565">
    <property type="term" value="F:sequence-specific DNA binding"/>
    <property type="evidence" value="ECO:0007669"/>
    <property type="project" value="TreeGrafter"/>
</dbReference>
<gene>
    <name evidence="9" type="ORF">OSCT_0820</name>
</gene>
<evidence type="ECO:0000256" key="2">
    <source>
        <dbReference type="ARBA" id="ARBA00011900"/>
    </source>
</evidence>
<keyword evidence="5 8" id="KW-0949">S-adenosyl-L-methionine</keyword>
<feature type="binding site" evidence="7">
    <location>
        <position position="13"/>
    </location>
    <ligand>
        <name>S-adenosyl-L-methionine</name>
        <dbReference type="ChEBI" id="CHEBI:59789"/>
    </ligand>
</feature>
<dbReference type="InterPro" id="IPR012263">
    <property type="entry name" value="M_m6A_EcoRV"/>
</dbReference>
<dbReference type="Gene3D" id="1.10.1020.10">
    <property type="entry name" value="Adenine-specific Methyltransferase, Domain 2"/>
    <property type="match status" value="1"/>
</dbReference>
<evidence type="ECO:0000256" key="6">
    <source>
        <dbReference type="ARBA" id="ARBA00047942"/>
    </source>
</evidence>
<protein>
    <recommendedName>
        <fullName evidence="2 8">Site-specific DNA-methyltransferase (adenine-specific)</fullName>
        <ecNumber evidence="2 8">2.1.1.72</ecNumber>
    </recommendedName>
</protein>
<dbReference type="GO" id="GO:1904047">
    <property type="term" value="F:S-adenosyl-L-methionine binding"/>
    <property type="evidence" value="ECO:0007669"/>
    <property type="project" value="TreeGrafter"/>
</dbReference>
<comment type="catalytic activity">
    <reaction evidence="6 8">
        <text>a 2'-deoxyadenosine in DNA + S-adenosyl-L-methionine = an N(6)-methyl-2'-deoxyadenosine in DNA + S-adenosyl-L-homocysteine + H(+)</text>
        <dbReference type="Rhea" id="RHEA:15197"/>
        <dbReference type="Rhea" id="RHEA-COMP:12418"/>
        <dbReference type="Rhea" id="RHEA-COMP:12419"/>
        <dbReference type="ChEBI" id="CHEBI:15378"/>
        <dbReference type="ChEBI" id="CHEBI:57856"/>
        <dbReference type="ChEBI" id="CHEBI:59789"/>
        <dbReference type="ChEBI" id="CHEBI:90615"/>
        <dbReference type="ChEBI" id="CHEBI:90616"/>
        <dbReference type="EC" id="2.1.1.72"/>
    </reaction>
</comment>
<reference evidence="9 10" key="1">
    <citation type="journal article" date="2011" name="J. Bacteriol.">
        <title>Draft genome sequence of the anoxygenic filamentous phototrophic bacterium Oscillochloris trichoides subsp. DG-6.</title>
        <authorList>
            <person name="Kuznetsov B.B."/>
            <person name="Ivanovsky R.N."/>
            <person name="Keppen O.I."/>
            <person name="Sukhacheva M.V."/>
            <person name="Bumazhkin B.K."/>
            <person name="Patutina E.O."/>
            <person name="Beletsky A.V."/>
            <person name="Mardanov A.V."/>
            <person name="Baslerov R.V."/>
            <person name="Panteleeva A.N."/>
            <person name="Kolganova T.V."/>
            <person name="Ravin N.V."/>
            <person name="Skryabin K.G."/>
        </authorList>
    </citation>
    <scope>NUCLEOTIDE SEQUENCE [LARGE SCALE GENOMIC DNA]</scope>
    <source>
        <strain evidence="9 10">DG-6</strain>
    </source>
</reference>
<dbReference type="SUPFAM" id="SSF53335">
    <property type="entry name" value="S-adenosyl-L-methionine-dependent methyltransferases"/>
    <property type="match status" value="1"/>
</dbReference>
<comment type="similarity">
    <text evidence="1 8">Belongs to the N(4)/N(6)-methyltransferase family.</text>
</comment>
<proteinExistence type="inferred from homology"/>
<comment type="caution">
    <text evidence="9">The sequence shown here is derived from an EMBL/GenBank/DDBJ whole genome shotgun (WGS) entry which is preliminary data.</text>
</comment>
<dbReference type="Gene3D" id="3.40.50.150">
    <property type="entry name" value="Vaccinia Virus protein VP39"/>
    <property type="match status" value="1"/>
</dbReference>
<evidence type="ECO:0000313" key="10">
    <source>
        <dbReference type="Proteomes" id="UP000054010"/>
    </source>
</evidence>
<sequence length="302" mass="34600">MPARPFLKWVGGKGQLLPELLRRTPPLFGRYHEPFVGGGAFFFSLWNQQRLGRGAVLSDMNHDLIACYETVRDQVDDLIAALQQHKAHAHDPNYFYSIRSWDREPDFEQRSAVEKAARVIFLNRTCYNGLYRLNKKGKFNTPFGHYKKPLIVDEENMREVSRALKNVELEQRDFATVLDHAEAGDFVYFDPPYVPLSPTASFTHYTRRGFGEEEQHRLVDVFRQLVERGCYVMLSNSATDLTRQIYHPEAIPNLVAQTVRASRKINCDGTKRGFVDELIVCNYDLSLNNVQQGVTPCVPASG</sequence>
<keyword evidence="4 8" id="KW-0808">Transferase</keyword>
<dbReference type="EMBL" id="ADVR01000017">
    <property type="protein sequence ID" value="EFO81297.1"/>
    <property type="molecule type" value="Genomic_DNA"/>
</dbReference>
<dbReference type="GO" id="GO:0009007">
    <property type="term" value="F:site-specific DNA-methyltransferase (adenine-specific) activity"/>
    <property type="evidence" value="ECO:0007669"/>
    <property type="project" value="UniProtKB-UniRule"/>
</dbReference>
<dbReference type="EC" id="2.1.1.72" evidence="2 8"/>